<dbReference type="Proteomes" id="UP000270025">
    <property type="component" value="Chromosome"/>
</dbReference>
<dbReference type="KEGG" id="svf:NCTC3166_00859"/>
<evidence type="ECO:0000313" key="2">
    <source>
        <dbReference type="EMBL" id="VED67044.1"/>
    </source>
</evidence>
<dbReference type="AlphaFoldDB" id="A0A3S4PXT1"/>
<gene>
    <name evidence="2" type="ORF">NCTC3166_00859</name>
</gene>
<name>A0A3S4PXT1_9STRE</name>
<accession>A0A3S4PXT1</accession>
<sequence length="271" mass="30192">MKKNVITTAVVLALATGGASYYFSEYAPHQTAISHFEKSVDTLNENNKAIEKQIADTEKIIKEKAEPLEAKTLEDLKTAVKEAKNSIRKAPKMESDTQKIEDQAKEIAKPVDYSETQKNLTEKLTAYQNSVKQLAQITNPKDSFVEERLKEIDTIQEVQHATEENDPNGILNKQGGYTASIYFADNQVTEPVEGTDLLDKGTEAGGCIEVYKTKEEAEKRNTYLSAFDGGILDPGSHYVYGTIVIRTSHHLTASQQKALTEKIHNKLIELK</sequence>
<keyword evidence="1" id="KW-0175">Coiled coil</keyword>
<reference evidence="2 3" key="1">
    <citation type="submission" date="2018-12" db="EMBL/GenBank/DDBJ databases">
        <authorList>
            <consortium name="Pathogen Informatics"/>
        </authorList>
    </citation>
    <scope>NUCLEOTIDE SEQUENCE [LARGE SCALE GENOMIC DNA]</scope>
    <source>
        <strain evidence="2 3">NCTC3166</strain>
    </source>
</reference>
<feature type="coiled-coil region" evidence="1">
    <location>
        <begin position="33"/>
        <end position="60"/>
    </location>
</feature>
<organism evidence="2 3">
    <name type="scientific">Streptococcus viridans</name>
    <dbReference type="NCBI Taxonomy" id="78535"/>
    <lineage>
        <taxon>Bacteria</taxon>
        <taxon>Bacillati</taxon>
        <taxon>Bacillota</taxon>
        <taxon>Bacilli</taxon>
        <taxon>Lactobacillales</taxon>
        <taxon>Streptococcaceae</taxon>
        <taxon>Streptococcus</taxon>
    </lineage>
</organism>
<evidence type="ECO:0000313" key="3">
    <source>
        <dbReference type="Proteomes" id="UP000270025"/>
    </source>
</evidence>
<protein>
    <recommendedName>
        <fullName evidence="4">EbhA</fullName>
    </recommendedName>
</protein>
<dbReference type="EMBL" id="LR134266">
    <property type="protein sequence ID" value="VED67044.1"/>
    <property type="molecule type" value="Genomic_DNA"/>
</dbReference>
<dbReference type="RefSeq" id="WP_126404102.1">
    <property type="nucleotide sequence ID" value="NZ_LR134266.1"/>
</dbReference>
<evidence type="ECO:0008006" key="4">
    <source>
        <dbReference type="Google" id="ProtNLM"/>
    </source>
</evidence>
<proteinExistence type="predicted"/>
<evidence type="ECO:0000256" key="1">
    <source>
        <dbReference type="SAM" id="Coils"/>
    </source>
</evidence>
<keyword evidence="3" id="KW-1185">Reference proteome</keyword>